<evidence type="ECO:0000313" key="3">
    <source>
        <dbReference type="Proteomes" id="UP000460272"/>
    </source>
</evidence>
<evidence type="ECO:0000259" key="1">
    <source>
        <dbReference type="Pfam" id="PF04149"/>
    </source>
</evidence>
<gene>
    <name evidence="2" type="ORF">EAS64_06690</name>
</gene>
<keyword evidence="3" id="KW-1185">Reference proteome</keyword>
<sequence>MPTIGSSPEWVKSSLSFANGNCVEVANLSGDEVGVRNSRDSAGAVLRFTPDEWHAFIGGVRNGEFDRFGA</sequence>
<dbReference type="EMBL" id="RPFW01000001">
    <property type="protein sequence ID" value="TVZ07007.1"/>
    <property type="molecule type" value="Genomic_DNA"/>
</dbReference>
<feature type="domain" description="DUF397" evidence="1">
    <location>
        <begin position="9"/>
        <end position="61"/>
    </location>
</feature>
<protein>
    <submittedName>
        <fullName evidence="2">DUF397 domain-containing protein</fullName>
    </submittedName>
</protein>
<dbReference type="OrthoDB" id="4299240at2"/>
<dbReference type="AlphaFoldDB" id="A0A6P2C7M1"/>
<reference evidence="2 3" key="1">
    <citation type="submission" date="2018-11" db="EMBL/GenBank/DDBJ databases">
        <title>Trebonia kvetii gen.nov., sp.nov., a novel acidophilic actinobacterium, and proposal of the new actinobacterial family Treboniaceae fam. nov.</title>
        <authorList>
            <person name="Rapoport D."/>
            <person name="Sagova-Mareckova M."/>
            <person name="Sedlacek I."/>
            <person name="Provaznik J."/>
            <person name="Kralova S."/>
            <person name="Pavlinic D."/>
            <person name="Benes V."/>
            <person name="Kopecky J."/>
        </authorList>
    </citation>
    <scope>NUCLEOTIDE SEQUENCE [LARGE SCALE GENOMIC DNA]</scope>
    <source>
        <strain evidence="2 3">15Tr583</strain>
    </source>
</reference>
<organism evidence="2 3">
    <name type="scientific">Trebonia kvetii</name>
    <dbReference type="NCBI Taxonomy" id="2480626"/>
    <lineage>
        <taxon>Bacteria</taxon>
        <taxon>Bacillati</taxon>
        <taxon>Actinomycetota</taxon>
        <taxon>Actinomycetes</taxon>
        <taxon>Streptosporangiales</taxon>
        <taxon>Treboniaceae</taxon>
        <taxon>Trebonia</taxon>
    </lineage>
</organism>
<dbReference type="Proteomes" id="UP000460272">
    <property type="component" value="Unassembled WGS sequence"/>
</dbReference>
<evidence type="ECO:0000313" key="2">
    <source>
        <dbReference type="EMBL" id="TVZ07007.1"/>
    </source>
</evidence>
<comment type="caution">
    <text evidence="2">The sequence shown here is derived from an EMBL/GenBank/DDBJ whole genome shotgun (WGS) entry which is preliminary data.</text>
</comment>
<proteinExistence type="predicted"/>
<name>A0A6P2C7M1_9ACTN</name>
<dbReference type="Pfam" id="PF04149">
    <property type="entry name" value="DUF397"/>
    <property type="match status" value="1"/>
</dbReference>
<accession>A0A6P2C7M1</accession>
<dbReference type="InterPro" id="IPR007278">
    <property type="entry name" value="DUF397"/>
</dbReference>